<comment type="similarity">
    <text evidence="1">Belongs to the AHA1 family.</text>
</comment>
<dbReference type="Gene3D" id="3.30.530.20">
    <property type="match status" value="1"/>
</dbReference>
<feature type="domain" description="Activator of Hsp90 ATPase AHSA1-like N-terminal" evidence="4">
    <location>
        <begin position="17"/>
        <end position="150"/>
    </location>
</feature>
<keyword evidence="6" id="KW-1185">Reference proteome</keyword>
<dbReference type="EMBL" id="JASJQH010000039">
    <property type="protein sequence ID" value="KAK9768022.1"/>
    <property type="molecule type" value="Genomic_DNA"/>
</dbReference>
<feature type="compositionally biased region" description="Low complexity" evidence="2">
    <location>
        <begin position="161"/>
        <end position="186"/>
    </location>
</feature>
<reference evidence="5 6" key="1">
    <citation type="submission" date="2023-04" db="EMBL/GenBank/DDBJ databases">
        <title>Genome of Basidiobolus ranarum AG-B5.</title>
        <authorList>
            <person name="Stajich J.E."/>
            <person name="Carter-House D."/>
            <person name="Gryganskyi A."/>
        </authorList>
    </citation>
    <scope>NUCLEOTIDE SEQUENCE [LARGE SCALE GENOMIC DNA]</scope>
    <source>
        <strain evidence="5 6">AG-B5</strain>
    </source>
</reference>
<feature type="transmembrane region" description="Helical" evidence="3">
    <location>
        <begin position="346"/>
        <end position="364"/>
    </location>
</feature>
<evidence type="ECO:0000256" key="2">
    <source>
        <dbReference type="SAM" id="MobiDB-lite"/>
    </source>
</evidence>
<comment type="caution">
    <text evidence="5">The sequence shown here is derived from an EMBL/GenBank/DDBJ whole genome shotgun (WGS) entry which is preliminary data.</text>
</comment>
<dbReference type="Gene3D" id="3.15.10.20">
    <property type="entry name" value="Activator of Hsp90 ATPase Aha1, N-terminal domain"/>
    <property type="match status" value="1"/>
</dbReference>
<dbReference type="SMART" id="SM01000">
    <property type="entry name" value="Aha1_N"/>
    <property type="match status" value="1"/>
</dbReference>
<gene>
    <name evidence="5" type="primary">AHA1_1</name>
    <name evidence="5" type="ORF">K7432_001659</name>
</gene>
<dbReference type="Proteomes" id="UP001479436">
    <property type="component" value="Unassembled WGS sequence"/>
</dbReference>
<dbReference type="Pfam" id="PF08327">
    <property type="entry name" value="AHSA1"/>
    <property type="match status" value="1"/>
</dbReference>
<dbReference type="InterPro" id="IPR023393">
    <property type="entry name" value="START-like_dom_sf"/>
</dbReference>
<dbReference type="PANTHER" id="PTHR13009:SF22">
    <property type="entry name" value="LD43819P"/>
    <property type="match status" value="1"/>
</dbReference>
<feature type="region of interest" description="Disordered" evidence="2">
    <location>
        <begin position="156"/>
        <end position="186"/>
    </location>
</feature>
<proteinExistence type="inferred from homology"/>
<evidence type="ECO:0000256" key="1">
    <source>
        <dbReference type="ARBA" id="ARBA00006817"/>
    </source>
</evidence>
<dbReference type="SUPFAM" id="SSF55961">
    <property type="entry name" value="Bet v1-like"/>
    <property type="match status" value="1"/>
</dbReference>
<organism evidence="5 6">
    <name type="scientific">Basidiobolus ranarum</name>
    <dbReference type="NCBI Taxonomy" id="34480"/>
    <lineage>
        <taxon>Eukaryota</taxon>
        <taxon>Fungi</taxon>
        <taxon>Fungi incertae sedis</taxon>
        <taxon>Zoopagomycota</taxon>
        <taxon>Entomophthoromycotina</taxon>
        <taxon>Basidiobolomycetes</taxon>
        <taxon>Basidiobolales</taxon>
        <taxon>Basidiobolaceae</taxon>
        <taxon>Basidiobolus</taxon>
    </lineage>
</organism>
<dbReference type="InterPro" id="IPR015310">
    <property type="entry name" value="AHSA1-like_N"/>
</dbReference>
<evidence type="ECO:0000313" key="5">
    <source>
        <dbReference type="EMBL" id="KAK9768022.1"/>
    </source>
</evidence>
<evidence type="ECO:0000259" key="4">
    <source>
        <dbReference type="SMART" id="SM01000"/>
    </source>
</evidence>
<dbReference type="PANTHER" id="PTHR13009">
    <property type="entry name" value="HEAT SHOCK PROTEIN 90 HSP90 CO-CHAPERONE AHA-1"/>
    <property type="match status" value="1"/>
</dbReference>
<dbReference type="Pfam" id="PF09229">
    <property type="entry name" value="Aha1_N"/>
    <property type="match status" value="1"/>
</dbReference>
<keyword evidence="3" id="KW-1133">Transmembrane helix</keyword>
<keyword evidence="3" id="KW-0472">Membrane</keyword>
<dbReference type="InterPro" id="IPR013538">
    <property type="entry name" value="ASHA1/2-like_C"/>
</dbReference>
<dbReference type="SUPFAM" id="SSF103111">
    <property type="entry name" value="Activator of Hsp90 ATPase, Aha1"/>
    <property type="match status" value="1"/>
</dbReference>
<evidence type="ECO:0000256" key="3">
    <source>
        <dbReference type="SAM" id="Phobius"/>
    </source>
</evidence>
<evidence type="ECO:0000313" key="6">
    <source>
        <dbReference type="Proteomes" id="UP001479436"/>
    </source>
</evidence>
<protein>
    <submittedName>
        <fullName evidence="5">Co-chaperone</fullName>
    </submittedName>
</protein>
<name>A0ABR2X2Y1_9FUNG</name>
<sequence length="367" mass="41543">MSTQANWKNVNNWHWTEKNCAPWAKEYFSRELRDIEASDKGISVKTTSVTEVIGDVDLNQRKGKIFTLFDLQITLNWTGSDNSGTQASGKIHIPEVAHDSDFDDYVFNITVHEDTSDKYDIKQVVHKKLTQELRKKLSKFSKDLAEAHVKDVYIDPSELQTQPTSNNSSTPATAAPPISTSKTSTITKQASSAAINTVKNTNDYSDRIVFPINQKALYGLLMNQKRVHSWSRTATKIDGQVGGRFELFNGEISGKFLEIIPEEKIVMEWRLSSWAEGVLTNVTLTLEEVEEGTALNLQQKDIPRGQLNVATHKWKLHYWQPLQVLMERKKKKQARAEQRAKAEKSFYIYSAAGLLVAGAGYLIFKFV</sequence>
<keyword evidence="3" id="KW-0812">Transmembrane</keyword>
<dbReference type="InterPro" id="IPR036338">
    <property type="entry name" value="Aha1"/>
</dbReference>
<accession>A0ABR2X2Y1</accession>